<organism evidence="1 2">
    <name type="scientific">Dactylosporangium salmoneum</name>
    <dbReference type="NCBI Taxonomy" id="53361"/>
    <lineage>
        <taxon>Bacteria</taxon>
        <taxon>Bacillati</taxon>
        <taxon>Actinomycetota</taxon>
        <taxon>Actinomycetes</taxon>
        <taxon>Micromonosporales</taxon>
        <taxon>Micromonosporaceae</taxon>
        <taxon>Dactylosporangium</taxon>
    </lineage>
</organism>
<gene>
    <name evidence="1" type="ORF">GCM10010170_034910</name>
</gene>
<dbReference type="EMBL" id="BAAARV010000025">
    <property type="protein sequence ID" value="GAA2347374.1"/>
    <property type="molecule type" value="Genomic_DNA"/>
</dbReference>
<reference evidence="1 2" key="1">
    <citation type="journal article" date="2019" name="Int. J. Syst. Evol. Microbiol.">
        <title>The Global Catalogue of Microorganisms (GCM) 10K type strain sequencing project: providing services to taxonomists for standard genome sequencing and annotation.</title>
        <authorList>
            <consortium name="The Broad Institute Genomics Platform"/>
            <consortium name="The Broad Institute Genome Sequencing Center for Infectious Disease"/>
            <person name="Wu L."/>
            <person name="Ma J."/>
        </authorList>
    </citation>
    <scope>NUCLEOTIDE SEQUENCE [LARGE SCALE GENOMIC DNA]</scope>
    <source>
        <strain evidence="1 2">JCM 3272</strain>
    </source>
</reference>
<evidence type="ECO:0000313" key="1">
    <source>
        <dbReference type="EMBL" id="GAA2347374.1"/>
    </source>
</evidence>
<protein>
    <submittedName>
        <fullName evidence="1">Uncharacterized protein</fullName>
    </submittedName>
</protein>
<proteinExistence type="predicted"/>
<evidence type="ECO:0000313" key="2">
    <source>
        <dbReference type="Proteomes" id="UP001501444"/>
    </source>
</evidence>
<accession>A0ABN3GAA0</accession>
<dbReference type="Proteomes" id="UP001501444">
    <property type="component" value="Unassembled WGS sequence"/>
</dbReference>
<sequence length="65" mass="7111">MARYVINPGGGPVHIPDVTAFLTEARESHGEPYIDLGGGMIVRLADHIQEFREADEAARFESQDG</sequence>
<keyword evidence="2" id="KW-1185">Reference proteome</keyword>
<comment type="caution">
    <text evidence="1">The sequence shown here is derived from an EMBL/GenBank/DDBJ whole genome shotgun (WGS) entry which is preliminary data.</text>
</comment>
<name>A0ABN3GAA0_9ACTN</name>